<proteinExistence type="predicted"/>
<accession>A0A0S4IYD0</accession>
<evidence type="ECO:0000313" key="2">
    <source>
        <dbReference type="Proteomes" id="UP000051952"/>
    </source>
</evidence>
<protein>
    <submittedName>
        <fullName evidence="1">Uncharacterized protein</fullName>
    </submittedName>
</protein>
<reference evidence="2" key="1">
    <citation type="submission" date="2015-09" db="EMBL/GenBank/DDBJ databases">
        <authorList>
            <consortium name="Pathogen Informatics"/>
        </authorList>
    </citation>
    <scope>NUCLEOTIDE SEQUENCE [LARGE SCALE GENOMIC DNA]</scope>
    <source>
        <strain evidence="2">Lake Konstanz</strain>
    </source>
</reference>
<feature type="non-terminal residue" evidence="1">
    <location>
        <position position="245"/>
    </location>
</feature>
<dbReference type="EMBL" id="CYKH01000863">
    <property type="protein sequence ID" value="CUG53677.1"/>
    <property type="molecule type" value="Genomic_DNA"/>
</dbReference>
<dbReference type="AlphaFoldDB" id="A0A0S4IYD0"/>
<evidence type="ECO:0000313" key="1">
    <source>
        <dbReference type="EMBL" id="CUG53677.1"/>
    </source>
</evidence>
<organism evidence="1 2">
    <name type="scientific">Bodo saltans</name>
    <name type="common">Flagellated protozoan</name>
    <dbReference type="NCBI Taxonomy" id="75058"/>
    <lineage>
        <taxon>Eukaryota</taxon>
        <taxon>Discoba</taxon>
        <taxon>Euglenozoa</taxon>
        <taxon>Kinetoplastea</taxon>
        <taxon>Metakinetoplastina</taxon>
        <taxon>Eubodonida</taxon>
        <taxon>Bodonidae</taxon>
        <taxon>Bodo</taxon>
    </lineage>
</organism>
<sequence length="245" mass="27065">MRGVPLDVLQNEVSDTSELDVLQNEVSDTSEVPSANSDFVIRVQIEVCRAVQQRSNAAPSPISCEKLKWTLPEDLTIDNKLTKVHPHYRRSGGAAAALHRLWTEQNVAASLVNDVISIMGGSSEEHVTNGSPLDLLSWTCGYATKDEINPSAHSPRLPREHEIVFQPDTDYEREDTDESGNGWREWADDEYLCPSIGSQVIFSTICDMPSGERSSAFQQMCENVNAICHDPIKLRSGAPWGASAR</sequence>
<dbReference type="Proteomes" id="UP000051952">
    <property type="component" value="Unassembled WGS sequence"/>
</dbReference>
<name>A0A0S4IYD0_BODSA</name>
<dbReference type="VEuPathDB" id="TriTrypDB:BSAL_80815"/>
<keyword evidence="2" id="KW-1185">Reference proteome</keyword>
<gene>
    <name evidence="1" type="ORF">BSAL_80815</name>
</gene>